<dbReference type="EMBL" id="BAABME010005398">
    <property type="protein sequence ID" value="GAA0165500.1"/>
    <property type="molecule type" value="Genomic_DNA"/>
</dbReference>
<organism evidence="2 3">
    <name type="scientific">Lithospermum erythrorhizon</name>
    <name type="common">Purple gromwell</name>
    <name type="synonym">Lithospermum officinale var. erythrorhizon</name>
    <dbReference type="NCBI Taxonomy" id="34254"/>
    <lineage>
        <taxon>Eukaryota</taxon>
        <taxon>Viridiplantae</taxon>
        <taxon>Streptophyta</taxon>
        <taxon>Embryophyta</taxon>
        <taxon>Tracheophyta</taxon>
        <taxon>Spermatophyta</taxon>
        <taxon>Magnoliopsida</taxon>
        <taxon>eudicotyledons</taxon>
        <taxon>Gunneridae</taxon>
        <taxon>Pentapetalae</taxon>
        <taxon>asterids</taxon>
        <taxon>lamiids</taxon>
        <taxon>Boraginales</taxon>
        <taxon>Boraginaceae</taxon>
        <taxon>Boraginoideae</taxon>
        <taxon>Lithospermeae</taxon>
        <taxon>Lithospermum</taxon>
    </lineage>
</organism>
<feature type="region of interest" description="Disordered" evidence="1">
    <location>
        <begin position="1"/>
        <end position="23"/>
    </location>
</feature>
<feature type="compositionally biased region" description="Basic and acidic residues" evidence="1">
    <location>
        <begin position="1"/>
        <end position="12"/>
    </location>
</feature>
<gene>
    <name evidence="2" type="ORF">LIER_20891</name>
</gene>
<evidence type="ECO:0000313" key="2">
    <source>
        <dbReference type="EMBL" id="GAA0165500.1"/>
    </source>
</evidence>
<evidence type="ECO:0000313" key="3">
    <source>
        <dbReference type="Proteomes" id="UP001454036"/>
    </source>
</evidence>
<proteinExistence type="predicted"/>
<reference evidence="2 3" key="1">
    <citation type="submission" date="2024-01" db="EMBL/GenBank/DDBJ databases">
        <title>The complete chloroplast genome sequence of Lithospermum erythrorhizon: insights into the phylogenetic relationship among Boraginaceae species and the maternal lineages of purple gromwells.</title>
        <authorList>
            <person name="Okada T."/>
            <person name="Watanabe K."/>
        </authorList>
    </citation>
    <scope>NUCLEOTIDE SEQUENCE [LARGE SCALE GENOMIC DNA]</scope>
</reference>
<dbReference type="PANTHER" id="PTHR33401:SF2">
    <property type="entry name" value="OS03G0138400 PROTEIN"/>
    <property type="match status" value="1"/>
</dbReference>
<comment type="caution">
    <text evidence="2">The sequence shown here is derived from an EMBL/GenBank/DDBJ whole genome shotgun (WGS) entry which is preliminary data.</text>
</comment>
<feature type="compositionally biased region" description="Acidic residues" evidence="1">
    <location>
        <begin position="79"/>
        <end position="91"/>
    </location>
</feature>
<keyword evidence="3" id="KW-1185">Reference proteome</keyword>
<protein>
    <submittedName>
        <fullName evidence="2">Uncharacterized protein</fullName>
    </submittedName>
</protein>
<sequence>MEVSNKDSENDISKPLNGLGDAKNVNVISNGVEEEDDDEGQALLPKEGALSEKCDKKRRKVQWNDRNGDKLAEILEFEPSEVGDSDDEESDSCLCRIM</sequence>
<dbReference type="PANTHER" id="PTHR33401">
    <property type="entry name" value="LIGHT-HARVESTING COMPLEX-LIKE PROTEIN OHP2, CHLOROPLASTIC"/>
    <property type="match status" value="1"/>
</dbReference>
<dbReference type="Proteomes" id="UP001454036">
    <property type="component" value="Unassembled WGS sequence"/>
</dbReference>
<feature type="region of interest" description="Disordered" evidence="1">
    <location>
        <begin position="79"/>
        <end position="98"/>
    </location>
</feature>
<evidence type="ECO:0000256" key="1">
    <source>
        <dbReference type="SAM" id="MobiDB-lite"/>
    </source>
</evidence>
<dbReference type="AlphaFoldDB" id="A0AAV3QRL2"/>
<name>A0AAV3QRL2_LITER</name>
<accession>A0AAV3QRL2</accession>